<feature type="region of interest" description="Disordered" evidence="1">
    <location>
        <begin position="864"/>
        <end position="890"/>
    </location>
</feature>
<evidence type="ECO:0000313" key="3">
    <source>
        <dbReference type="Proteomes" id="UP000324705"/>
    </source>
</evidence>
<keyword evidence="3" id="KW-1185">Reference proteome</keyword>
<feature type="region of interest" description="Disordered" evidence="1">
    <location>
        <begin position="249"/>
        <end position="269"/>
    </location>
</feature>
<feature type="region of interest" description="Disordered" evidence="1">
    <location>
        <begin position="2140"/>
        <end position="2184"/>
    </location>
</feature>
<dbReference type="Proteomes" id="UP000324705">
    <property type="component" value="Chromosome 5B"/>
</dbReference>
<feature type="compositionally biased region" description="Basic and acidic residues" evidence="1">
    <location>
        <begin position="372"/>
        <end position="395"/>
    </location>
</feature>
<evidence type="ECO:0000313" key="2">
    <source>
        <dbReference type="EMBL" id="VAI29526.1"/>
    </source>
</evidence>
<feature type="region of interest" description="Disordered" evidence="1">
    <location>
        <begin position="1852"/>
        <end position="1872"/>
    </location>
</feature>
<accession>A0A9R0X3V5</accession>
<feature type="region of interest" description="Disordered" evidence="1">
    <location>
        <begin position="1968"/>
        <end position="1987"/>
    </location>
</feature>
<evidence type="ECO:0000256" key="1">
    <source>
        <dbReference type="SAM" id="MobiDB-lite"/>
    </source>
</evidence>
<feature type="compositionally biased region" description="Basic and acidic residues" evidence="1">
    <location>
        <begin position="344"/>
        <end position="355"/>
    </location>
</feature>
<feature type="compositionally biased region" description="Polar residues" evidence="1">
    <location>
        <begin position="2170"/>
        <end position="2184"/>
    </location>
</feature>
<dbReference type="Gramene" id="TRITD5Bv1G075030.4">
    <property type="protein sequence ID" value="TRITD5Bv1G075030.4"/>
    <property type="gene ID" value="TRITD5Bv1G075030"/>
</dbReference>
<proteinExistence type="predicted"/>
<feature type="region of interest" description="Disordered" evidence="1">
    <location>
        <begin position="1259"/>
        <end position="1293"/>
    </location>
</feature>
<feature type="region of interest" description="Disordered" evidence="1">
    <location>
        <begin position="288"/>
        <end position="312"/>
    </location>
</feature>
<feature type="compositionally biased region" description="Acidic residues" evidence="1">
    <location>
        <begin position="1390"/>
        <end position="1400"/>
    </location>
</feature>
<feature type="region of interest" description="Disordered" evidence="1">
    <location>
        <begin position="1065"/>
        <end position="1086"/>
    </location>
</feature>
<feature type="compositionally biased region" description="Basic and acidic residues" evidence="1">
    <location>
        <begin position="1269"/>
        <end position="1289"/>
    </location>
</feature>
<name>A0A9R0X3V5_TRITD</name>
<feature type="region of interest" description="Disordered" evidence="1">
    <location>
        <begin position="1384"/>
        <end position="1415"/>
    </location>
</feature>
<feature type="region of interest" description="Disordered" evidence="1">
    <location>
        <begin position="47"/>
        <end position="83"/>
    </location>
</feature>
<feature type="region of interest" description="Disordered" evidence="1">
    <location>
        <begin position="344"/>
        <end position="501"/>
    </location>
</feature>
<feature type="compositionally biased region" description="Basic and acidic residues" evidence="1">
    <location>
        <begin position="417"/>
        <end position="435"/>
    </location>
</feature>
<dbReference type="EMBL" id="LT934120">
    <property type="protein sequence ID" value="VAI29526.1"/>
    <property type="molecule type" value="Genomic_DNA"/>
</dbReference>
<reference evidence="2 3" key="1">
    <citation type="submission" date="2017-09" db="EMBL/GenBank/DDBJ databases">
        <authorList>
            <consortium name="International Durum Wheat Genome Sequencing Consortium (IDWGSC)"/>
            <person name="Milanesi L."/>
        </authorList>
    </citation>
    <scope>NUCLEOTIDE SEQUENCE [LARGE SCALE GENOMIC DNA]</scope>
    <source>
        <strain evidence="3">cv. Svevo</strain>
    </source>
</reference>
<feature type="compositionally biased region" description="Polar residues" evidence="1">
    <location>
        <begin position="440"/>
        <end position="455"/>
    </location>
</feature>
<protein>
    <submittedName>
        <fullName evidence="2">Uncharacterized protein</fullName>
    </submittedName>
</protein>
<sequence>MVPDVSNDAPVTRVLRNRAIQTIGSTDLKVARPTMLNAAKDSVEDGVAKQDGHVGSKKRKMSNRKATVATNGGEIPFSDSNGKASAMDMHVEVPGPVRRSMRKSVVPSFLEHETKGMRGDVEMKETVTKPVGRSTRRSLAPVILEKESKGLTKPVEIKETVTKPVGRSSRRSVATVILEKECKVLPKEMIPQVHVKRPTKKSLVSAMTEKGTKSIVTDMIPEARAGRSTRKPALAIVNSKKNDHCEAASSEKCSSAKSEDLEKQRTVKQPVRRLTRKSFVPAVLEKDRKAVPADMNPDPQFNNENGDHTKMKCAKGGHLEKQLLVEEPSRRSKHKSVAPHVIEKELKGLQEESKSEVPVSTSVRKPACPNAVDKESKDHREIVPHVIEKDIKGSQEESNPDVPVRTSVRKPAGPNAVDKESKDHSEIVRREESSVRTRSAQTKLQRSVQNDASLRQTRHRSSKLAISPLPSKPTASKGRPAKRSRTASLEEVMPAEEQKEDQIACGGHTSDMIDVASSANSLESGVLPSPAEKCDLRDSQLNTQLEGTVVESSISHGKDISNILEVELESTVVGTTEKPPSDLAIPDCTHVGALSEEALDSIENDAARCSPDLEQSPTGLQFLFSQGNIEEPDTDNTSPFFKNVMEESDVHKVECQVETVVSLKPDSYQGSDEYSIRIEESGGLMFSSQQNNEQEGFSLSTLRKDWVASVQLDLSEDVHHTVRDTTRKDVICNEEEETDLIPSDINAPHEKSHADEPAEHVSGVSGALFCISQSTAVVDEVNSDSSPLESVDALDNHIASSNTEGLQQDNIEECNLHNARVTEDIHASVTSEAAQVAVPESGKMLQPDVETLVLPDEQLKRKLEGDDLEVQSFSRGKDESPKQSTSCEDQSFLGSGICQTVSRRYTDVVCVKDHKDECNQHMSEPALDERSEGGMSVLRAEETSPFPDEQLNTKLEGNTEQGLICDKDSSNVSLTEFLGNNHVSSLKDPTMDPCYDQELPNDMPAPKSPDESAVFLDDKVSGSVQVQSLSCDKDGSIVSDTGSLGNKNLSSMKDPSMDPCHVQELPSGPSMDPGHDQGLPGGMPAPKSPDEFAVSMDERVSGSVGICQISASIGKGNHIAMDPHHTVKQVDNLSHSAAALLRNMENTPCKPDALEPSSDHLFVIDSSTPMEPLLTEAGLKVGCPDKKLPMEQVQQDDLQVQEGKCRRTPECKHECVSPDKAGPHSLKNERYPLNIAQSSFDLQPFSSQDDVQVHEGTLQKTALGSATPECKDEYGFPDEADPHSLKNERGSLGVEQPLSLPSLFSEESIEEPSECVALSSASVQAETGVNESKPGLDHDTSVDFSTVSKSEDCLVTSQQDNENEGLMKASHEQEQVATGQLDLEAASITEDADSEEVAYDEENKKPVDPTDINSSCQKINVSGPVEHASGLGDALLSPSLIACTDDSDVHLSSNPCLFESTDFPDEIDWSNTEALQQGLQKQQCDERKEYQVPFGAGNDMIEAGTKDIDSVVPPLPAEETSNMRDEQFNTKLPGTEVAEFGLSCNKGGNNYLDTESVVNSCRNIPSDSSLPTDCSTDDYQQMELFEGPAEQKSPEDASVCWEDSVPRAVSATIEKPSPSFDLAIPDFKHEGALSEEAVYSIKNDTESCSRDHRRSSIGLHPLFSEESFKGPDVDDDLVLPSTENEDDSNICHAEKMVSSEPDSHQGSPVDLSIVEEIKGMFSSERDDEQGFLSSGQKTECIASARLDSSEDCNLVKRDINTEVICKEEEKLELVPYSDTHTLHETSNTDEPDEQKITLLHAAETSASADKQLSSELEEDEFKERNFSSEETIGIFGVGSVKSNLFHLHEDSHTNPIQGKELPDNVSAPKSPEQSMIGHAESLLGSGICQTVVQRSTEEINTKLQHERKEEGSKYIDDQTTLMSECALFGGSVSGTTLLLTAETSSLPDEQFGPELEFDAFEEPDHSYDENASYLFGSGSQKNNVPNLGHKEEYYEHSDDPAILSSGMPKPSLSRESESGVALKPAEETPALTNENPNFKMEELGLCISDMSDTGLMENNNLSCLPKDTYMETWNKDEISIGTPAAKSPGKSAVCPDDRVPGSVGICQTSGRRRIDEISTKLLSFKISSAVKGSYISMDSADDLKQGDNLSPAALPGNWENVPAAKADNPAKQNSDCSVAKDNSS</sequence>
<feature type="region of interest" description="Disordered" evidence="1">
    <location>
        <begin position="1999"/>
        <end position="2034"/>
    </location>
</feature>
<feature type="region of interest" description="Disordered" evidence="1">
    <location>
        <begin position="1325"/>
        <end position="1350"/>
    </location>
</feature>
<gene>
    <name evidence="2" type="ORF">TRITD_5Bv1G075030</name>
</gene>
<organism evidence="2 3">
    <name type="scientific">Triticum turgidum subsp. durum</name>
    <name type="common">Durum wheat</name>
    <name type="synonym">Triticum durum</name>
    <dbReference type="NCBI Taxonomy" id="4567"/>
    <lineage>
        <taxon>Eukaryota</taxon>
        <taxon>Viridiplantae</taxon>
        <taxon>Streptophyta</taxon>
        <taxon>Embryophyta</taxon>
        <taxon>Tracheophyta</taxon>
        <taxon>Spermatophyta</taxon>
        <taxon>Magnoliopsida</taxon>
        <taxon>Liliopsida</taxon>
        <taxon>Poales</taxon>
        <taxon>Poaceae</taxon>
        <taxon>BOP clade</taxon>
        <taxon>Pooideae</taxon>
        <taxon>Triticodae</taxon>
        <taxon>Triticeae</taxon>
        <taxon>Triticinae</taxon>
        <taxon>Triticum</taxon>
    </lineage>
</organism>